<dbReference type="EMBL" id="JAAIJR010000249">
    <property type="protein sequence ID" value="NEX23606.1"/>
    <property type="molecule type" value="Genomic_DNA"/>
</dbReference>
<dbReference type="AlphaFoldDB" id="A0A6P1E3H6"/>
<protein>
    <recommendedName>
        <fullName evidence="3">Cysteinyl-tRNA synthetase</fullName>
    </recommendedName>
</protein>
<gene>
    <name evidence="1" type="ORF">G3480_25585</name>
</gene>
<evidence type="ECO:0000313" key="2">
    <source>
        <dbReference type="Proteomes" id="UP000471640"/>
    </source>
</evidence>
<dbReference type="Proteomes" id="UP000471640">
    <property type="component" value="Unassembled WGS sequence"/>
</dbReference>
<organism evidence="1 2">
    <name type="scientific">Thiorhodococcus mannitoliphagus</name>
    <dbReference type="NCBI Taxonomy" id="329406"/>
    <lineage>
        <taxon>Bacteria</taxon>
        <taxon>Pseudomonadati</taxon>
        <taxon>Pseudomonadota</taxon>
        <taxon>Gammaproteobacteria</taxon>
        <taxon>Chromatiales</taxon>
        <taxon>Chromatiaceae</taxon>
        <taxon>Thiorhodococcus</taxon>
    </lineage>
</organism>
<evidence type="ECO:0008006" key="3">
    <source>
        <dbReference type="Google" id="ProtNLM"/>
    </source>
</evidence>
<comment type="caution">
    <text evidence="1">The sequence shown here is derived from an EMBL/GenBank/DDBJ whole genome shotgun (WGS) entry which is preliminary data.</text>
</comment>
<reference evidence="1 2" key="2">
    <citation type="submission" date="2020-02" db="EMBL/GenBank/DDBJ databases">
        <title>Genome sequences of Thiorhodococcus mannitoliphagus and Thiorhodococcus minor, purple sulfur photosynthetic bacteria in the gammaproteobacterial family, Chromatiaceae.</title>
        <authorList>
            <person name="Aviles F.A."/>
            <person name="Meyer T.E."/>
            <person name="Kyndt J.A."/>
        </authorList>
    </citation>
    <scope>NUCLEOTIDE SEQUENCE [LARGE SCALE GENOMIC DNA]</scope>
    <source>
        <strain evidence="1 2">DSM 18266</strain>
    </source>
</reference>
<keyword evidence="2" id="KW-1185">Reference proteome</keyword>
<name>A0A6P1E3H6_9GAMM</name>
<accession>A0A6P1E3H6</accession>
<reference evidence="2" key="1">
    <citation type="journal article" date="2020" name="Microbiol. Resour. Announc.">
        <title>Draft Genome Sequences of Thiorhodococcus mannitoliphagus and Thiorhodococcus minor, Purple Sulfur Photosynthetic Bacteria in the Gammaproteobacterial Family Chromatiaceae.</title>
        <authorList>
            <person name="Aviles F.A."/>
            <person name="Meyer T.E."/>
            <person name="Kyndt J.A."/>
        </authorList>
    </citation>
    <scope>NUCLEOTIDE SEQUENCE [LARGE SCALE GENOMIC DNA]</scope>
    <source>
        <strain evidence="2">DSM 18266</strain>
    </source>
</reference>
<dbReference type="RefSeq" id="WP_164657028.1">
    <property type="nucleotide sequence ID" value="NZ_JAAIJR010000249.1"/>
</dbReference>
<proteinExistence type="predicted"/>
<sequence>MTEIQEGDLLFTFDEATAACKYDDWSFYRNQFQNGCFRDNKAVDILCHSDRVAWLIEVKDYRRHERTKTVDLADEIEIKVRDSLAGILAAQTRANDADEKQFARKLLGARQVRVVCNIEQPAKTSRLRPRAIEPDKLKGQLRRLLKAIDPHPIVMDKHTSGLAVPLPWAVRQAGVSRQRS</sequence>
<evidence type="ECO:0000313" key="1">
    <source>
        <dbReference type="EMBL" id="NEX23606.1"/>
    </source>
</evidence>